<protein>
    <submittedName>
        <fullName evidence="3">Movement protein binding protein 2C</fullName>
    </submittedName>
</protein>
<keyword evidence="4" id="KW-1185">Reference proteome</keyword>
<dbReference type="Proteomes" id="UP001604277">
    <property type="component" value="Unassembled WGS sequence"/>
</dbReference>
<evidence type="ECO:0000313" key="3">
    <source>
        <dbReference type="EMBL" id="KAL2482293.1"/>
    </source>
</evidence>
<evidence type="ECO:0000313" key="4">
    <source>
        <dbReference type="Proteomes" id="UP001604277"/>
    </source>
</evidence>
<dbReference type="InterPro" id="IPR040289">
    <property type="entry name" value="MBP2C"/>
</dbReference>
<accession>A0ABD1R1L8</accession>
<dbReference type="AlphaFoldDB" id="A0ABD1R1L8"/>
<feature type="coiled-coil region" evidence="1">
    <location>
        <begin position="144"/>
        <end position="195"/>
    </location>
</feature>
<keyword evidence="1" id="KW-0175">Coiled coil</keyword>
<feature type="region of interest" description="Disordered" evidence="2">
    <location>
        <begin position="9"/>
        <end position="29"/>
    </location>
</feature>
<dbReference type="EMBL" id="JBFOLJ010000013">
    <property type="protein sequence ID" value="KAL2482293.1"/>
    <property type="molecule type" value="Genomic_DNA"/>
</dbReference>
<evidence type="ECO:0000256" key="1">
    <source>
        <dbReference type="SAM" id="Coils"/>
    </source>
</evidence>
<comment type="caution">
    <text evidence="3">The sequence shown here is derived from an EMBL/GenBank/DDBJ whole genome shotgun (WGS) entry which is preliminary data.</text>
</comment>
<proteinExistence type="predicted"/>
<reference evidence="4" key="1">
    <citation type="submission" date="2024-07" db="EMBL/GenBank/DDBJ databases">
        <title>Two chromosome-level genome assemblies of Korean endemic species Abeliophyllum distichum and Forsythia ovata (Oleaceae).</title>
        <authorList>
            <person name="Jang H."/>
        </authorList>
    </citation>
    <scope>NUCLEOTIDE SEQUENCE [LARGE SCALE GENOMIC DNA]</scope>
</reference>
<evidence type="ECO:0000256" key="2">
    <source>
        <dbReference type="SAM" id="MobiDB-lite"/>
    </source>
</evidence>
<organism evidence="3 4">
    <name type="scientific">Forsythia ovata</name>
    <dbReference type="NCBI Taxonomy" id="205694"/>
    <lineage>
        <taxon>Eukaryota</taxon>
        <taxon>Viridiplantae</taxon>
        <taxon>Streptophyta</taxon>
        <taxon>Embryophyta</taxon>
        <taxon>Tracheophyta</taxon>
        <taxon>Spermatophyta</taxon>
        <taxon>Magnoliopsida</taxon>
        <taxon>eudicotyledons</taxon>
        <taxon>Gunneridae</taxon>
        <taxon>Pentapetalae</taxon>
        <taxon>asterids</taxon>
        <taxon>lamiids</taxon>
        <taxon>Lamiales</taxon>
        <taxon>Oleaceae</taxon>
        <taxon>Forsythieae</taxon>
        <taxon>Forsythia</taxon>
    </lineage>
</organism>
<dbReference type="PANTHER" id="PTHR35502:SF2">
    <property type="entry name" value="PROTEIN MICROTUBULE BINDING PROTEIN 2C"/>
    <property type="match status" value="1"/>
</dbReference>
<dbReference type="PANTHER" id="PTHR35502">
    <property type="entry name" value="PROTEIN MICROTUBULE BINDING PROTEIN 2C"/>
    <property type="match status" value="1"/>
</dbReference>
<name>A0ABD1R1L8_9LAMI</name>
<gene>
    <name evidence="3" type="ORF">Fot_43737</name>
</gene>
<sequence length="339" mass="37729">MYEQQQHLVDLQENGGFGSDPNSWLSGAEDHSSLSRTLSSLSTASAAAVASGDVDRVLFNDLVEMVPLVQSLIDRKANPSFTRRGSMICTKMPTRESLYKKAAGKNAAQSIPTKKQRDQNKNVVNFQDGCADDFSIFSSSSLFSEKDRQELASLREQVEDLQRKLSEKDELLKSVELSKNEMASIHTELDKLKNEDAEKDYLIKSTQLQLSDTKTKLADKQAAVEKLHWEATTSNKKVEKLQEDIELVQGDISSMMLLIQGLTKSDAFSAEDYDDVSYPLDENHDLDDLNEVEMQKLEAAREAYIAAVTAAKSKQEEGSIAAVTSARLRLQSLILKQNI</sequence>